<dbReference type="Proteomes" id="UP001434883">
    <property type="component" value="Unassembled WGS sequence"/>
</dbReference>
<name>A0ABV0Q4X2_9TELE</name>
<protein>
    <submittedName>
        <fullName evidence="2">Uncharacterized protein</fullName>
    </submittedName>
</protein>
<feature type="region of interest" description="Disordered" evidence="1">
    <location>
        <begin position="1"/>
        <end position="50"/>
    </location>
</feature>
<feature type="region of interest" description="Disordered" evidence="1">
    <location>
        <begin position="71"/>
        <end position="126"/>
    </location>
</feature>
<evidence type="ECO:0000313" key="3">
    <source>
        <dbReference type="Proteomes" id="UP001434883"/>
    </source>
</evidence>
<keyword evidence="3" id="KW-1185">Reference proteome</keyword>
<gene>
    <name evidence="2" type="ORF">XENOCAPTIV_012091</name>
</gene>
<proteinExistence type="predicted"/>
<accession>A0ABV0Q4X2</accession>
<evidence type="ECO:0000313" key="2">
    <source>
        <dbReference type="EMBL" id="MEQ2190845.1"/>
    </source>
</evidence>
<sequence>HSQHSSSSSHSSSPKCNQNSKDVKEKQLASKEVQKGGEGDDEPVEHVGLLAGDARAGAGCGKIDRTWHSLTDCSSPKKSSPLASTDVNVGQINQTINQSSPTKITNDTRNGSPMVEGASRKASNEGLNPMLSSFDFFSTEEYLDGDKTAISIAFKK</sequence>
<feature type="non-terminal residue" evidence="2">
    <location>
        <position position="1"/>
    </location>
</feature>
<evidence type="ECO:0000256" key="1">
    <source>
        <dbReference type="SAM" id="MobiDB-lite"/>
    </source>
</evidence>
<feature type="compositionally biased region" description="Low complexity" evidence="1">
    <location>
        <begin position="1"/>
        <end position="13"/>
    </location>
</feature>
<reference evidence="2 3" key="1">
    <citation type="submission" date="2021-06" db="EMBL/GenBank/DDBJ databases">
        <authorList>
            <person name="Palmer J.M."/>
        </authorList>
    </citation>
    <scope>NUCLEOTIDE SEQUENCE [LARGE SCALE GENOMIC DNA]</scope>
    <source>
        <strain evidence="2 3">XC_2019</strain>
        <tissue evidence="2">Muscle</tissue>
    </source>
</reference>
<organism evidence="2 3">
    <name type="scientific">Xenoophorus captivus</name>
    <dbReference type="NCBI Taxonomy" id="1517983"/>
    <lineage>
        <taxon>Eukaryota</taxon>
        <taxon>Metazoa</taxon>
        <taxon>Chordata</taxon>
        <taxon>Craniata</taxon>
        <taxon>Vertebrata</taxon>
        <taxon>Euteleostomi</taxon>
        <taxon>Actinopterygii</taxon>
        <taxon>Neopterygii</taxon>
        <taxon>Teleostei</taxon>
        <taxon>Neoteleostei</taxon>
        <taxon>Acanthomorphata</taxon>
        <taxon>Ovalentaria</taxon>
        <taxon>Atherinomorphae</taxon>
        <taxon>Cyprinodontiformes</taxon>
        <taxon>Goodeidae</taxon>
        <taxon>Xenoophorus</taxon>
    </lineage>
</organism>
<feature type="compositionally biased region" description="Polar residues" evidence="1">
    <location>
        <begin position="71"/>
        <end position="111"/>
    </location>
</feature>
<dbReference type="EMBL" id="JAHRIN010000254">
    <property type="protein sequence ID" value="MEQ2190845.1"/>
    <property type="molecule type" value="Genomic_DNA"/>
</dbReference>
<comment type="caution">
    <text evidence="2">The sequence shown here is derived from an EMBL/GenBank/DDBJ whole genome shotgun (WGS) entry which is preliminary data.</text>
</comment>
<feature type="compositionally biased region" description="Basic and acidic residues" evidence="1">
    <location>
        <begin position="21"/>
        <end position="38"/>
    </location>
</feature>